<evidence type="ECO:0000313" key="3">
    <source>
        <dbReference type="Proteomes" id="UP000823775"/>
    </source>
</evidence>
<evidence type="ECO:0000256" key="1">
    <source>
        <dbReference type="SAM" id="MobiDB-lite"/>
    </source>
</evidence>
<keyword evidence="3" id="KW-1185">Reference proteome</keyword>
<comment type="caution">
    <text evidence="2">The sequence shown here is derived from an EMBL/GenBank/DDBJ whole genome shotgun (WGS) entry which is preliminary data.</text>
</comment>
<evidence type="ECO:0000313" key="2">
    <source>
        <dbReference type="EMBL" id="MCD9638451.1"/>
    </source>
</evidence>
<dbReference type="EMBL" id="JACEIK010002703">
    <property type="protein sequence ID" value="MCD9638451.1"/>
    <property type="molecule type" value="Genomic_DNA"/>
</dbReference>
<dbReference type="Proteomes" id="UP000823775">
    <property type="component" value="Unassembled WGS sequence"/>
</dbReference>
<sequence length="110" mass="12829">MDNDDFGYEIAADDIRELSESDNMVTRESSKEYRNDDAILREMLNNLDCKLNLLEARCTKPDASFFAAAESMQKMLDEILKMKDPHQQREEENMQTMTDAVEKNLKDSER</sequence>
<name>A0ABS8UW53_DATST</name>
<feature type="compositionally biased region" description="Basic and acidic residues" evidence="1">
    <location>
        <begin position="100"/>
        <end position="110"/>
    </location>
</feature>
<proteinExistence type="predicted"/>
<protein>
    <submittedName>
        <fullName evidence="2">Uncharacterized protein</fullName>
    </submittedName>
</protein>
<feature type="region of interest" description="Disordered" evidence="1">
    <location>
        <begin position="85"/>
        <end position="110"/>
    </location>
</feature>
<accession>A0ABS8UW53</accession>
<reference evidence="2 3" key="1">
    <citation type="journal article" date="2021" name="BMC Genomics">
        <title>Datura genome reveals duplications of psychoactive alkaloid biosynthetic genes and high mutation rate following tissue culture.</title>
        <authorList>
            <person name="Rajewski A."/>
            <person name="Carter-House D."/>
            <person name="Stajich J."/>
            <person name="Litt A."/>
        </authorList>
    </citation>
    <scope>NUCLEOTIDE SEQUENCE [LARGE SCALE GENOMIC DNA]</scope>
    <source>
        <strain evidence="2">AR-01</strain>
    </source>
</reference>
<gene>
    <name evidence="2" type="ORF">HAX54_022448</name>
</gene>
<organism evidence="2 3">
    <name type="scientific">Datura stramonium</name>
    <name type="common">Jimsonweed</name>
    <name type="synonym">Common thornapple</name>
    <dbReference type="NCBI Taxonomy" id="4076"/>
    <lineage>
        <taxon>Eukaryota</taxon>
        <taxon>Viridiplantae</taxon>
        <taxon>Streptophyta</taxon>
        <taxon>Embryophyta</taxon>
        <taxon>Tracheophyta</taxon>
        <taxon>Spermatophyta</taxon>
        <taxon>Magnoliopsida</taxon>
        <taxon>eudicotyledons</taxon>
        <taxon>Gunneridae</taxon>
        <taxon>Pentapetalae</taxon>
        <taxon>asterids</taxon>
        <taxon>lamiids</taxon>
        <taxon>Solanales</taxon>
        <taxon>Solanaceae</taxon>
        <taxon>Solanoideae</taxon>
        <taxon>Datureae</taxon>
        <taxon>Datura</taxon>
    </lineage>
</organism>